<dbReference type="EMBL" id="LR796252">
    <property type="protein sequence ID" value="CAB4131732.1"/>
    <property type="molecule type" value="Genomic_DNA"/>
</dbReference>
<gene>
    <name evidence="1" type="ORF">UFOVP131_3</name>
</gene>
<dbReference type="Pfam" id="PF23791">
    <property type="entry name" value="DUF7173"/>
    <property type="match status" value="1"/>
</dbReference>
<name>A0A6J5LDU4_9CAUD</name>
<organism evidence="1">
    <name type="scientific">uncultured Caudovirales phage</name>
    <dbReference type="NCBI Taxonomy" id="2100421"/>
    <lineage>
        <taxon>Viruses</taxon>
        <taxon>Duplodnaviria</taxon>
        <taxon>Heunggongvirae</taxon>
        <taxon>Uroviricota</taxon>
        <taxon>Caudoviricetes</taxon>
        <taxon>Peduoviridae</taxon>
        <taxon>Maltschvirus</taxon>
        <taxon>Maltschvirus maltsch</taxon>
    </lineage>
</organism>
<evidence type="ECO:0000313" key="1">
    <source>
        <dbReference type="EMBL" id="CAB4131732.1"/>
    </source>
</evidence>
<reference evidence="1" key="1">
    <citation type="submission" date="2020-04" db="EMBL/GenBank/DDBJ databases">
        <authorList>
            <person name="Chiriac C."/>
            <person name="Salcher M."/>
            <person name="Ghai R."/>
            <person name="Kavagutti S V."/>
        </authorList>
    </citation>
    <scope>NUCLEOTIDE SEQUENCE</scope>
</reference>
<accession>A0A6J5LDU4</accession>
<protein>
    <submittedName>
        <fullName evidence="1">Uncharacterized protein</fullName>
    </submittedName>
</protein>
<proteinExistence type="predicted"/>
<sequence>MMTPDQVAEGLCQEASPASTFAYVPCGAPATTVVTSPSGDETYRMCDMCAYHNVNNRGFTEVGPYTNPNGDAQAEAPVATGWPVAATEAAVEVPKYPVVYPGQPDTEEPEAFRARRNAEIQHWLTSKTTLDTAKTDESDWRGRVTGTLFPQPKKGTQRYDLGGGYKVKLQHVLNYTIGNKDAVDDAGAKLSVRAQVEALEDKVAAMGDAHRVLFEGVVTWKPEVSGSAYEKLDPNDAVHLEVRNAIDELLTIKPGSPQLSFEEPKPEA</sequence>
<dbReference type="InterPro" id="IPR055597">
    <property type="entry name" value="DUF7173"/>
</dbReference>